<dbReference type="Pfam" id="PF18771">
    <property type="entry name" value="APOBEC3"/>
    <property type="match status" value="1"/>
</dbReference>
<dbReference type="CDD" id="cd01283">
    <property type="entry name" value="cytidine_deaminase"/>
    <property type="match status" value="2"/>
</dbReference>
<evidence type="ECO:0000256" key="9">
    <source>
        <dbReference type="ARBA" id="ARBA00022859"/>
    </source>
</evidence>
<comment type="subcellular location">
    <subcellularLocation>
        <location evidence="2">Cytoplasm</location>
    </subcellularLocation>
</comment>
<keyword evidence="6" id="KW-0479">Metal-binding</keyword>
<dbReference type="GO" id="GO:0004126">
    <property type="term" value="F:cytidine deaminase activity"/>
    <property type="evidence" value="ECO:0007669"/>
    <property type="project" value="TreeGrafter"/>
</dbReference>
<dbReference type="InterPro" id="IPR016193">
    <property type="entry name" value="Cytidine_deaminase-like"/>
</dbReference>
<dbReference type="GO" id="GO:0005634">
    <property type="term" value="C:nucleus"/>
    <property type="evidence" value="ECO:0007669"/>
    <property type="project" value="TreeGrafter"/>
</dbReference>
<dbReference type="InterPro" id="IPR002125">
    <property type="entry name" value="CMP_dCMP_dom"/>
</dbReference>
<evidence type="ECO:0000256" key="12">
    <source>
        <dbReference type="ARBA" id="ARBA00049114"/>
    </source>
</evidence>
<keyword evidence="4" id="KW-0963">Cytoplasm</keyword>
<proteinExistence type="inferred from homology"/>
<keyword evidence="15" id="KW-1185">Reference proteome</keyword>
<organism evidence="14 15">
    <name type="scientific">Peromyscus maniculatus bairdii</name>
    <name type="common">Prairie deer mouse</name>
    <dbReference type="NCBI Taxonomy" id="230844"/>
    <lineage>
        <taxon>Eukaryota</taxon>
        <taxon>Metazoa</taxon>
        <taxon>Chordata</taxon>
        <taxon>Craniata</taxon>
        <taxon>Vertebrata</taxon>
        <taxon>Euteleostomi</taxon>
        <taxon>Mammalia</taxon>
        <taxon>Eutheria</taxon>
        <taxon>Euarchontoglires</taxon>
        <taxon>Glires</taxon>
        <taxon>Rodentia</taxon>
        <taxon>Myomorpha</taxon>
        <taxon>Muroidea</taxon>
        <taxon>Cricetidae</taxon>
        <taxon>Neotominae</taxon>
        <taxon>Peromyscus</taxon>
    </lineage>
</organism>
<dbReference type="Gene3D" id="3.40.140.10">
    <property type="entry name" value="Cytidine Deaminase, domain 2"/>
    <property type="match status" value="2"/>
</dbReference>
<dbReference type="PROSITE" id="PS00903">
    <property type="entry name" value="CYT_DCMP_DEAMINASES_1"/>
    <property type="match status" value="2"/>
</dbReference>
<evidence type="ECO:0000259" key="13">
    <source>
        <dbReference type="PROSITE" id="PS51747"/>
    </source>
</evidence>
<keyword evidence="7" id="KW-0378">Hydrolase</keyword>
<comment type="catalytic activity">
    <reaction evidence="12">
        <text>a 2'-deoxycytidine in single-stranded DNA + H2O + H(+) = a 2'-deoxyuridine in single-stranded DNA + NH4(+)</text>
        <dbReference type="Rhea" id="RHEA:50948"/>
        <dbReference type="Rhea" id="RHEA-COMP:12846"/>
        <dbReference type="Rhea" id="RHEA-COMP:12847"/>
        <dbReference type="ChEBI" id="CHEBI:15377"/>
        <dbReference type="ChEBI" id="CHEBI:15378"/>
        <dbReference type="ChEBI" id="CHEBI:28938"/>
        <dbReference type="ChEBI" id="CHEBI:85452"/>
        <dbReference type="ChEBI" id="CHEBI:133902"/>
        <dbReference type="EC" id="3.5.4.38"/>
    </reaction>
</comment>
<evidence type="ECO:0000256" key="3">
    <source>
        <dbReference type="ARBA" id="ARBA00006576"/>
    </source>
</evidence>
<evidence type="ECO:0000256" key="10">
    <source>
        <dbReference type="ARBA" id="ARBA00023118"/>
    </source>
</evidence>
<evidence type="ECO:0000256" key="8">
    <source>
        <dbReference type="ARBA" id="ARBA00022833"/>
    </source>
</evidence>
<protein>
    <recommendedName>
        <fullName evidence="11">single-stranded DNA cytosine deaminase</fullName>
        <ecNumber evidence="11">3.5.4.38</ecNumber>
    </recommendedName>
</protein>
<dbReference type="PANTHER" id="PTHR13857">
    <property type="entry name" value="MRNA EDITING ENZYME"/>
    <property type="match status" value="1"/>
</dbReference>
<reference evidence="14" key="3">
    <citation type="submission" date="2025-09" db="UniProtKB">
        <authorList>
            <consortium name="Ensembl"/>
        </authorList>
    </citation>
    <scope>IDENTIFICATION</scope>
</reference>
<dbReference type="FunFam" id="3.40.140.10:FF:000029">
    <property type="entry name" value="DNA dC-&gt;dU-editing enzyme APOBEC-3G"/>
    <property type="match status" value="1"/>
</dbReference>
<evidence type="ECO:0000256" key="2">
    <source>
        <dbReference type="ARBA" id="ARBA00004496"/>
    </source>
</evidence>
<dbReference type="Proteomes" id="UP000694547">
    <property type="component" value="Chromosome 20"/>
</dbReference>
<dbReference type="SUPFAM" id="SSF53927">
    <property type="entry name" value="Cytidine deaminase-like"/>
    <property type="match status" value="2"/>
</dbReference>
<dbReference type="GO" id="GO:0070383">
    <property type="term" value="P:DNA cytosine deamination"/>
    <property type="evidence" value="ECO:0007669"/>
    <property type="project" value="TreeGrafter"/>
</dbReference>
<sequence length="437" mass="51221">LPHACRNPIKLLYQRTFYFHFKNLRFANSRNNTFLCYEVNGMECDELVPLYQGVFRKEVLGSEDDIHAEECFLDWFHGQVLEVLSPSKEYKITWYVSWSPCGSCAEQVARFLATHRNLSLAIFSSRLYYFWDPHYQHKLHRLIQAGAQIAAMDFPEFKKCWNTFVDNGGKSFRPWKKLKINFRFQDSKLWEILREDIFNLQFNNGARVEPVQHRFYKRTTYLCYQLEQNDDQEPLKGCLQNKVPDGKGKHAEILFIDEMRSLELGQARITCYLTWSPCPNCAQKLAAFKKDHPDLVLRVYTSRLYFHWRRKYQEGLCAMWQSGIQVDVMDLPQFTDCWTDFVNPQRPFQPWNQLEKNSRCIQRRLRRIKEVRSALLQAPPPSVDPALLLQAPPAGTASRFRLHPLLLPGFLQAPPPLPLGWALEPPYCPPSPLPSPS</sequence>
<evidence type="ECO:0000313" key="14">
    <source>
        <dbReference type="Ensembl" id="ENSPEMP00000000666.2"/>
    </source>
</evidence>
<accession>A0A8C8T2V1</accession>
<dbReference type="GO" id="GO:0016554">
    <property type="term" value="P:cytidine to uridine editing"/>
    <property type="evidence" value="ECO:0007669"/>
    <property type="project" value="TreeGrafter"/>
</dbReference>
<dbReference type="InterPro" id="IPR016192">
    <property type="entry name" value="APOBEC/CMP_deaminase_Zn-bd"/>
</dbReference>
<reference evidence="14" key="2">
    <citation type="submission" date="2025-08" db="UniProtKB">
        <authorList>
            <consortium name="Ensembl"/>
        </authorList>
    </citation>
    <scope>IDENTIFICATION</scope>
</reference>
<evidence type="ECO:0000256" key="4">
    <source>
        <dbReference type="ARBA" id="ARBA00022490"/>
    </source>
</evidence>
<keyword evidence="5" id="KW-0399">Innate immunity</keyword>
<comment type="cofactor">
    <cofactor evidence="1">
        <name>Zn(2+)</name>
        <dbReference type="ChEBI" id="CHEBI:29105"/>
    </cofactor>
</comment>
<evidence type="ECO:0000256" key="11">
    <source>
        <dbReference type="ARBA" id="ARBA00029489"/>
    </source>
</evidence>
<dbReference type="AlphaFoldDB" id="A0A8C8T2V1"/>
<dbReference type="PROSITE" id="PS51747">
    <property type="entry name" value="CYT_DCMP_DEAMINASES_2"/>
    <property type="match status" value="2"/>
</dbReference>
<dbReference type="GeneTree" id="ENSGT00940000162772"/>
<comment type="similarity">
    <text evidence="3">Belongs to the cytidine and deoxycytidylate deaminase family.</text>
</comment>
<keyword evidence="9" id="KW-0391">Immunity</keyword>
<dbReference type="Ensembl" id="ENSPEMT00000000672.2">
    <property type="protein sequence ID" value="ENSPEMP00000000666.2"/>
    <property type="gene ID" value="ENSPEMG00000000456.2"/>
</dbReference>
<reference evidence="14 15" key="1">
    <citation type="submission" date="2018-10" db="EMBL/GenBank/DDBJ databases">
        <title>Improved assembly of the deer mouse Peromyscus maniculatus genome.</title>
        <authorList>
            <person name="Lassance J.-M."/>
            <person name="Hoekstra H.E."/>
        </authorList>
    </citation>
    <scope>NUCLEOTIDE SEQUENCE [LARGE SCALE GENOMIC DNA]</scope>
</reference>
<evidence type="ECO:0000256" key="5">
    <source>
        <dbReference type="ARBA" id="ARBA00022588"/>
    </source>
</evidence>
<dbReference type="GO" id="GO:0045869">
    <property type="term" value="P:negative regulation of single stranded viral RNA replication via double stranded DNA intermediate"/>
    <property type="evidence" value="ECO:0007669"/>
    <property type="project" value="TreeGrafter"/>
</dbReference>
<evidence type="ECO:0000256" key="7">
    <source>
        <dbReference type="ARBA" id="ARBA00022801"/>
    </source>
</evidence>
<evidence type="ECO:0000313" key="15">
    <source>
        <dbReference type="Proteomes" id="UP000694547"/>
    </source>
</evidence>
<dbReference type="InterPro" id="IPR041512">
    <property type="entry name" value="APOBEC3H"/>
</dbReference>
<dbReference type="GO" id="GO:0050688">
    <property type="term" value="P:regulation of defense response to virus"/>
    <property type="evidence" value="ECO:0007669"/>
    <property type="project" value="Ensembl"/>
</dbReference>
<dbReference type="GO" id="GO:0000932">
    <property type="term" value="C:P-body"/>
    <property type="evidence" value="ECO:0007669"/>
    <property type="project" value="TreeGrafter"/>
</dbReference>
<dbReference type="GO" id="GO:0002244">
    <property type="term" value="P:hematopoietic progenitor cell differentiation"/>
    <property type="evidence" value="ECO:0007669"/>
    <property type="project" value="Ensembl"/>
</dbReference>
<dbReference type="EC" id="3.5.4.38" evidence="11"/>
<keyword evidence="10" id="KW-0051">Antiviral defense</keyword>
<name>A0A8C8T2V1_PERMB</name>
<dbReference type="GO" id="GO:0010526">
    <property type="term" value="P:transposable element silencing"/>
    <property type="evidence" value="ECO:0007669"/>
    <property type="project" value="Ensembl"/>
</dbReference>
<dbReference type="InterPro" id="IPR050610">
    <property type="entry name" value="APOBEC_Cyt_Deaminase"/>
</dbReference>
<dbReference type="GO" id="GO:0140374">
    <property type="term" value="P:antiviral innate immune response"/>
    <property type="evidence" value="ECO:0007669"/>
    <property type="project" value="Ensembl"/>
</dbReference>
<dbReference type="PANTHER" id="PTHR13857:SF43">
    <property type="entry name" value="DNA DC-DU-EDITING ENZYME APOBEC-3H"/>
    <property type="match status" value="1"/>
</dbReference>
<evidence type="ECO:0000256" key="6">
    <source>
        <dbReference type="ARBA" id="ARBA00022723"/>
    </source>
</evidence>
<evidence type="ECO:0000256" key="1">
    <source>
        <dbReference type="ARBA" id="ARBA00001947"/>
    </source>
</evidence>
<dbReference type="GO" id="GO:0003723">
    <property type="term" value="F:RNA binding"/>
    <property type="evidence" value="ECO:0007669"/>
    <property type="project" value="TreeGrafter"/>
</dbReference>
<feature type="domain" description="CMP/dCMP-type deaminase" evidence="13">
    <location>
        <begin position="216"/>
        <end position="319"/>
    </location>
</feature>
<feature type="domain" description="CMP/dCMP-type deaminase" evidence="13">
    <location>
        <begin position="29"/>
        <end position="142"/>
    </location>
</feature>
<dbReference type="GO" id="GO:0008270">
    <property type="term" value="F:zinc ion binding"/>
    <property type="evidence" value="ECO:0007669"/>
    <property type="project" value="InterPro"/>
</dbReference>
<dbReference type="Pfam" id="PF18782">
    <property type="entry name" value="NAD2"/>
    <property type="match status" value="1"/>
</dbReference>
<keyword evidence="8" id="KW-0862">Zinc</keyword>